<sequence length="160" mass="16689">MSAPPLLGTGLLGMAVLGLHLAAVWFCVGLVWVIQLLVYPGFAHMVGSDWVAVHGRHTRIMGLLVSGPWAVQGLTCAVLLVWQPPGVPFVLALAAGLCGAATVGVTVAVSVPCHQRLAQGWDPAVHARLTRTNWWRTAAWTLGGVTALVMLGLASLGLSS</sequence>
<feature type="transmembrane region" description="Helical" evidence="1">
    <location>
        <begin position="60"/>
        <end position="83"/>
    </location>
</feature>
<feature type="transmembrane region" description="Helical" evidence="1">
    <location>
        <begin position="12"/>
        <end position="39"/>
    </location>
</feature>
<comment type="caution">
    <text evidence="2">The sequence shown here is derived from an EMBL/GenBank/DDBJ whole genome shotgun (WGS) entry which is preliminary data.</text>
</comment>
<keyword evidence="3" id="KW-1185">Reference proteome</keyword>
<keyword evidence="1" id="KW-1133">Transmembrane helix</keyword>
<proteinExistence type="predicted"/>
<dbReference type="Proteomes" id="UP001595909">
    <property type="component" value="Unassembled WGS sequence"/>
</dbReference>
<accession>A0ABV9RRP5</accession>
<dbReference type="EMBL" id="JBHSIM010000059">
    <property type="protein sequence ID" value="MFC4836235.1"/>
    <property type="molecule type" value="Genomic_DNA"/>
</dbReference>
<evidence type="ECO:0008006" key="4">
    <source>
        <dbReference type="Google" id="ProtNLM"/>
    </source>
</evidence>
<name>A0ABV9RRP5_9PSEU</name>
<evidence type="ECO:0000313" key="2">
    <source>
        <dbReference type="EMBL" id="MFC4836235.1"/>
    </source>
</evidence>
<dbReference type="RefSeq" id="WP_274192246.1">
    <property type="nucleotide sequence ID" value="NZ_BAABHN010000059.1"/>
</dbReference>
<keyword evidence="1" id="KW-0472">Membrane</keyword>
<keyword evidence="1" id="KW-0812">Transmembrane</keyword>
<evidence type="ECO:0000313" key="3">
    <source>
        <dbReference type="Proteomes" id="UP001595909"/>
    </source>
</evidence>
<feature type="transmembrane region" description="Helical" evidence="1">
    <location>
        <begin position="134"/>
        <end position="158"/>
    </location>
</feature>
<reference evidence="3" key="1">
    <citation type="journal article" date="2019" name="Int. J. Syst. Evol. Microbiol.">
        <title>The Global Catalogue of Microorganisms (GCM) 10K type strain sequencing project: providing services to taxonomists for standard genome sequencing and annotation.</title>
        <authorList>
            <consortium name="The Broad Institute Genomics Platform"/>
            <consortium name="The Broad Institute Genome Sequencing Center for Infectious Disease"/>
            <person name="Wu L."/>
            <person name="Ma J."/>
        </authorList>
    </citation>
    <scope>NUCLEOTIDE SEQUENCE [LARGE SCALE GENOMIC DNA]</scope>
    <source>
        <strain evidence="3">CCUG 50347</strain>
    </source>
</reference>
<organism evidence="2 3">
    <name type="scientific">Actinomycetospora chibensis</name>
    <dbReference type="NCBI Taxonomy" id="663606"/>
    <lineage>
        <taxon>Bacteria</taxon>
        <taxon>Bacillati</taxon>
        <taxon>Actinomycetota</taxon>
        <taxon>Actinomycetes</taxon>
        <taxon>Pseudonocardiales</taxon>
        <taxon>Pseudonocardiaceae</taxon>
        <taxon>Actinomycetospora</taxon>
    </lineage>
</organism>
<protein>
    <recommendedName>
        <fullName evidence="4">DUF1772 domain-containing protein</fullName>
    </recommendedName>
</protein>
<feature type="transmembrane region" description="Helical" evidence="1">
    <location>
        <begin position="89"/>
        <end position="113"/>
    </location>
</feature>
<evidence type="ECO:0000256" key="1">
    <source>
        <dbReference type="SAM" id="Phobius"/>
    </source>
</evidence>
<gene>
    <name evidence="2" type="ORF">ACFPEL_27755</name>
</gene>